<sequence length="75" mass="8826">MPDIRMPEPPEKKKKPPLWPWIVLLVLTLTAIYTYDRAALAFDQFVRHVPDEIFHLFEELLGRQTDMQPSPPVEI</sequence>
<keyword evidence="1" id="KW-0472">Membrane</keyword>
<comment type="caution">
    <text evidence="2">The sequence shown here is derived from an EMBL/GenBank/DDBJ whole genome shotgun (WGS) entry which is preliminary data.</text>
</comment>
<name>A0AAE3QFC4_9HYPH</name>
<proteinExistence type="predicted"/>
<accession>A0AAE3QFC4</accession>
<dbReference type="Proteomes" id="UP001161580">
    <property type="component" value="Unassembled WGS sequence"/>
</dbReference>
<evidence type="ECO:0000313" key="2">
    <source>
        <dbReference type="EMBL" id="MDI7924782.1"/>
    </source>
</evidence>
<organism evidence="2 3">
    <name type="scientific">Ferirhizobium litorale</name>
    <dbReference type="NCBI Taxonomy" id="2927786"/>
    <lineage>
        <taxon>Bacteria</taxon>
        <taxon>Pseudomonadati</taxon>
        <taxon>Pseudomonadota</taxon>
        <taxon>Alphaproteobacteria</taxon>
        <taxon>Hyphomicrobiales</taxon>
        <taxon>Rhizobiaceae</taxon>
        <taxon>Ferirhizobium</taxon>
    </lineage>
</organism>
<protein>
    <submittedName>
        <fullName evidence="2">Uncharacterized protein</fullName>
    </submittedName>
</protein>
<gene>
    <name evidence="2" type="ORF">MRS75_22220</name>
</gene>
<dbReference type="RefSeq" id="WP_311788796.1">
    <property type="nucleotide sequence ID" value="NZ_JALDYY010000019.1"/>
</dbReference>
<dbReference type="AlphaFoldDB" id="A0AAE3QFC4"/>
<evidence type="ECO:0000256" key="1">
    <source>
        <dbReference type="SAM" id="Phobius"/>
    </source>
</evidence>
<dbReference type="EMBL" id="JALDYZ010000018">
    <property type="protein sequence ID" value="MDI7924782.1"/>
    <property type="molecule type" value="Genomic_DNA"/>
</dbReference>
<keyword evidence="1" id="KW-1133">Transmembrane helix</keyword>
<keyword evidence="3" id="KW-1185">Reference proteome</keyword>
<feature type="transmembrane region" description="Helical" evidence="1">
    <location>
        <begin position="18"/>
        <end position="35"/>
    </location>
</feature>
<reference evidence="2" key="1">
    <citation type="submission" date="2022-03" db="EMBL/GenBank/DDBJ databases">
        <title>Fererhizobium litorale gen. nov., sp. nov., isolated from sandy sediments of the Sea of Japan seashore.</title>
        <authorList>
            <person name="Romanenko L."/>
            <person name="Kurilenko V."/>
            <person name="Otstavnykh N."/>
            <person name="Svetashev V."/>
            <person name="Tekutyeva L."/>
            <person name="Isaeva M."/>
            <person name="Mikhailov V."/>
        </authorList>
    </citation>
    <scope>NUCLEOTIDE SEQUENCE</scope>
    <source>
        <strain evidence="2">KMM 9576</strain>
    </source>
</reference>
<evidence type="ECO:0000313" key="3">
    <source>
        <dbReference type="Proteomes" id="UP001161580"/>
    </source>
</evidence>
<keyword evidence="1" id="KW-0812">Transmembrane</keyword>